<organism evidence="3">
    <name type="scientific">Odontella aurita</name>
    <dbReference type="NCBI Taxonomy" id="265563"/>
    <lineage>
        <taxon>Eukaryota</taxon>
        <taxon>Sar</taxon>
        <taxon>Stramenopiles</taxon>
        <taxon>Ochrophyta</taxon>
        <taxon>Bacillariophyta</taxon>
        <taxon>Mediophyceae</taxon>
        <taxon>Biddulphiophycidae</taxon>
        <taxon>Eupodiscales</taxon>
        <taxon>Odontellaceae</taxon>
        <taxon>Odontella</taxon>
    </lineage>
</organism>
<feature type="region of interest" description="Disordered" evidence="1">
    <location>
        <begin position="23"/>
        <end position="51"/>
    </location>
</feature>
<dbReference type="AlphaFoldDB" id="A0A7S4J879"/>
<dbReference type="EMBL" id="HBKQ01034454">
    <property type="protein sequence ID" value="CAE2255251.1"/>
    <property type="molecule type" value="Transcribed_RNA"/>
</dbReference>
<name>A0A7S4J879_9STRA</name>
<feature type="compositionally biased region" description="Basic and acidic residues" evidence="1">
    <location>
        <begin position="158"/>
        <end position="168"/>
    </location>
</feature>
<evidence type="ECO:0000313" key="3">
    <source>
        <dbReference type="EMBL" id="CAE2255251.1"/>
    </source>
</evidence>
<gene>
    <name evidence="3" type="ORF">OAUR00152_LOCUS23590</name>
</gene>
<keyword evidence="2" id="KW-0732">Signal</keyword>
<sequence>MTHGKVSFLAPATFALLASAAAAPANSAESSSRPCWRRPPPAFGVRPPNRRRAAAVLPLTARPPSPPPEGFDDAFDQGPGGFHVYAEGMTFDGDMEAEVLAMGGDPFFLVDDDDDDEDDSKDADDEVKSEDSVEGPSMTFMAMAGALNAVAGDATKGGAEEVVKRHGTDGLGPTPVIPPPPAGDVDDWDGWEIEDAHFD</sequence>
<evidence type="ECO:0000256" key="2">
    <source>
        <dbReference type="SAM" id="SignalP"/>
    </source>
</evidence>
<protein>
    <recommendedName>
        <fullName evidence="4">Plastid lipid-associated protein/fibrillin conserved domain-containing protein</fullName>
    </recommendedName>
</protein>
<feature type="compositionally biased region" description="Acidic residues" evidence="1">
    <location>
        <begin position="184"/>
        <end position="193"/>
    </location>
</feature>
<evidence type="ECO:0008006" key="4">
    <source>
        <dbReference type="Google" id="ProtNLM"/>
    </source>
</evidence>
<proteinExistence type="predicted"/>
<evidence type="ECO:0000256" key="1">
    <source>
        <dbReference type="SAM" id="MobiDB-lite"/>
    </source>
</evidence>
<feature type="compositionally biased region" description="Low complexity" evidence="1">
    <location>
        <begin position="23"/>
        <end position="34"/>
    </location>
</feature>
<feature type="region of interest" description="Disordered" evidence="1">
    <location>
        <begin position="155"/>
        <end position="199"/>
    </location>
</feature>
<reference evidence="3" key="1">
    <citation type="submission" date="2021-01" db="EMBL/GenBank/DDBJ databases">
        <authorList>
            <person name="Corre E."/>
            <person name="Pelletier E."/>
            <person name="Niang G."/>
            <person name="Scheremetjew M."/>
            <person name="Finn R."/>
            <person name="Kale V."/>
            <person name="Holt S."/>
            <person name="Cochrane G."/>
            <person name="Meng A."/>
            <person name="Brown T."/>
            <person name="Cohen L."/>
        </authorList>
    </citation>
    <scope>NUCLEOTIDE SEQUENCE</scope>
    <source>
        <strain evidence="3">Isolate 1302-5</strain>
    </source>
</reference>
<accession>A0A7S4J879</accession>
<feature type="region of interest" description="Disordered" evidence="1">
    <location>
        <begin position="109"/>
        <end position="137"/>
    </location>
</feature>
<feature type="signal peptide" evidence="2">
    <location>
        <begin position="1"/>
        <end position="27"/>
    </location>
</feature>
<feature type="compositionally biased region" description="Acidic residues" evidence="1">
    <location>
        <begin position="110"/>
        <end position="128"/>
    </location>
</feature>
<feature type="chain" id="PRO_5030633569" description="Plastid lipid-associated protein/fibrillin conserved domain-containing protein" evidence="2">
    <location>
        <begin position="28"/>
        <end position="199"/>
    </location>
</feature>